<evidence type="ECO:0000313" key="13">
    <source>
        <dbReference type="EMBL" id="GAU93582.1"/>
    </source>
</evidence>
<dbReference type="InterPro" id="IPR012982">
    <property type="entry name" value="PARP1-like_PADR1_Zn_ribbon"/>
</dbReference>
<keyword evidence="9" id="KW-0539">Nucleus</keyword>
<keyword evidence="3" id="KW-0328">Glycosyltransferase</keyword>
<keyword evidence="6" id="KW-0863">Zinc-finger</keyword>
<dbReference type="GO" id="GO:0003950">
    <property type="term" value="F:NAD+ poly-ADP-ribosyltransferase activity"/>
    <property type="evidence" value="ECO:0007669"/>
    <property type="project" value="UniProtKB-EC"/>
</dbReference>
<organism evidence="13 14">
    <name type="scientific">Ramazzottius varieornatus</name>
    <name type="common">Water bear</name>
    <name type="synonym">Tardigrade</name>
    <dbReference type="NCBI Taxonomy" id="947166"/>
    <lineage>
        <taxon>Eukaryota</taxon>
        <taxon>Metazoa</taxon>
        <taxon>Ecdysozoa</taxon>
        <taxon>Tardigrada</taxon>
        <taxon>Eutardigrada</taxon>
        <taxon>Parachela</taxon>
        <taxon>Hypsibioidea</taxon>
        <taxon>Ramazzottiidae</taxon>
        <taxon>Ramazzottius</taxon>
    </lineage>
</organism>
<comment type="subcellular location">
    <subcellularLocation>
        <location evidence="1">Nucleus</location>
    </subcellularLocation>
</comment>
<evidence type="ECO:0000256" key="7">
    <source>
        <dbReference type="ARBA" id="ARBA00022833"/>
    </source>
</evidence>
<dbReference type="EC" id="2.4.2.30" evidence="2"/>
<dbReference type="STRING" id="947166.A0A1D1V0U2"/>
<evidence type="ECO:0000259" key="12">
    <source>
        <dbReference type="PROSITE" id="PS50064"/>
    </source>
</evidence>
<dbReference type="InterPro" id="IPR050800">
    <property type="entry name" value="ARTD/PARP"/>
</dbReference>
<dbReference type="Pfam" id="PF21728">
    <property type="entry name" value="PADR1_N"/>
    <property type="match status" value="1"/>
</dbReference>
<feature type="compositionally biased region" description="Basic and acidic residues" evidence="11">
    <location>
        <begin position="85"/>
        <end position="96"/>
    </location>
</feature>
<evidence type="ECO:0000256" key="4">
    <source>
        <dbReference type="ARBA" id="ARBA00022679"/>
    </source>
</evidence>
<dbReference type="EMBL" id="BDGG01000002">
    <property type="protein sequence ID" value="GAU93582.1"/>
    <property type="molecule type" value="Genomic_DNA"/>
</dbReference>
<protein>
    <recommendedName>
        <fullName evidence="2">NAD(+) ADP-ribosyltransferase</fullName>
        <ecNumber evidence="2">2.4.2.30</ecNumber>
    </recommendedName>
</protein>
<gene>
    <name evidence="13" type="primary">RvY_05504-1</name>
    <name evidence="13" type="synonym">RvY_05504.1</name>
    <name evidence="13" type="ORF">RvY_05504</name>
</gene>
<keyword evidence="7" id="KW-0862">Zinc</keyword>
<name>A0A1D1V0U2_RAMVA</name>
<dbReference type="InterPro" id="IPR038650">
    <property type="entry name" value="PADR1_C_dom_sf"/>
</dbReference>
<dbReference type="SMART" id="SM01336">
    <property type="entry name" value="zf-PARP"/>
    <property type="match status" value="1"/>
</dbReference>
<reference evidence="13 14" key="1">
    <citation type="journal article" date="2016" name="Nat. Commun.">
        <title>Extremotolerant tardigrade genome and improved radiotolerance of human cultured cells by tardigrade-unique protein.</title>
        <authorList>
            <person name="Hashimoto T."/>
            <person name="Horikawa D.D."/>
            <person name="Saito Y."/>
            <person name="Kuwahara H."/>
            <person name="Kozuka-Hata H."/>
            <person name="Shin-I T."/>
            <person name="Minakuchi Y."/>
            <person name="Ohishi K."/>
            <person name="Motoyama A."/>
            <person name="Aizu T."/>
            <person name="Enomoto A."/>
            <person name="Kondo K."/>
            <person name="Tanaka S."/>
            <person name="Hara Y."/>
            <person name="Koshikawa S."/>
            <person name="Sagara H."/>
            <person name="Miura T."/>
            <person name="Yokobori S."/>
            <person name="Miyagawa K."/>
            <person name="Suzuki Y."/>
            <person name="Kubo T."/>
            <person name="Oyama M."/>
            <person name="Kohara Y."/>
            <person name="Fujiyama A."/>
            <person name="Arakawa K."/>
            <person name="Katayama T."/>
            <person name="Toyoda A."/>
            <person name="Kunieda T."/>
        </authorList>
    </citation>
    <scope>NUCLEOTIDE SEQUENCE [LARGE SCALE GENOMIC DNA]</scope>
    <source>
        <strain evidence="13 14">YOKOZUNA-1</strain>
    </source>
</reference>
<dbReference type="SMART" id="SM01335">
    <property type="entry name" value="PADR1"/>
    <property type="match status" value="1"/>
</dbReference>
<evidence type="ECO:0000256" key="9">
    <source>
        <dbReference type="ARBA" id="ARBA00023242"/>
    </source>
</evidence>
<dbReference type="PROSITE" id="PS52007">
    <property type="entry name" value="PADR1"/>
    <property type="match status" value="1"/>
</dbReference>
<feature type="domain" description="PARP-type" evidence="12">
    <location>
        <begin position="7"/>
        <end position="86"/>
    </location>
</feature>
<proteinExistence type="predicted"/>
<comment type="catalytic activity">
    <reaction evidence="10">
        <text>NAD(+) + (ADP-D-ribosyl)n-acceptor = nicotinamide + (ADP-D-ribosyl)n+1-acceptor + H(+).</text>
        <dbReference type="EC" id="2.4.2.30"/>
    </reaction>
</comment>
<dbReference type="GO" id="GO:0006302">
    <property type="term" value="P:double-strand break repair"/>
    <property type="evidence" value="ECO:0007669"/>
    <property type="project" value="TreeGrafter"/>
</dbReference>
<dbReference type="Gene3D" id="3.30.1740.10">
    <property type="entry name" value="Zinc finger, PARP-type"/>
    <property type="match status" value="1"/>
</dbReference>
<keyword evidence="5" id="KW-0479">Metal-binding</keyword>
<dbReference type="Proteomes" id="UP000186922">
    <property type="component" value="Unassembled WGS sequence"/>
</dbReference>
<dbReference type="PROSITE" id="PS50064">
    <property type="entry name" value="ZF_PARP_2"/>
    <property type="match status" value="1"/>
</dbReference>
<dbReference type="InterPro" id="IPR001510">
    <property type="entry name" value="Znf_PARP"/>
</dbReference>
<dbReference type="PANTHER" id="PTHR10459:SF60">
    <property type="entry name" value="POLY [ADP-RIBOSE] POLYMERASE 2"/>
    <property type="match status" value="1"/>
</dbReference>
<dbReference type="GO" id="GO:0070212">
    <property type="term" value="P:protein poly-ADP-ribosylation"/>
    <property type="evidence" value="ECO:0007669"/>
    <property type="project" value="TreeGrafter"/>
</dbReference>
<accession>A0A1D1V0U2</accession>
<evidence type="ECO:0000256" key="5">
    <source>
        <dbReference type="ARBA" id="ARBA00022723"/>
    </source>
</evidence>
<evidence type="ECO:0000256" key="10">
    <source>
        <dbReference type="ARBA" id="ARBA00033987"/>
    </source>
</evidence>
<dbReference type="InterPro" id="IPR036957">
    <property type="entry name" value="Znf_PARP_sf"/>
</dbReference>
<dbReference type="PROSITE" id="PS00347">
    <property type="entry name" value="ZF_PARP_1"/>
    <property type="match status" value="1"/>
</dbReference>
<evidence type="ECO:0000256" key="3">
    <source>
        <dbReference type="ARBA" id="ARBA00022676"/>
    </source>
</evidence>
<feature type="compositionally biased region" description="Acidic residues" evidence="11">
    <location>
        <begin position="97"/>
        <end position="111"/>
    </location>
</feature>
<dbReference type="GO" id="GO:0008270">
    <property type="term" value="F:zinc ion binding"/>
    <property type="evidence" value="ECO:0007669"/>
    <property type="project" value="UniProtKB-KW"/>
</dbReference>
<comment type="caution">
    <text evidence="13">The sequence shown here is derived from an EMBL/GenBank/DDBJ whole genome shotgun (WGS) entry which is preliminary data.</text>
</comment>
<evidence type="ECO:0000256" key="2">
    <source>
        <dbReference type="ARBA" id="ARBA00012020"/>
    </source>
</evidence>
<keyword evidence="8" id="KW-0520">NAD</keyword>
<evidence type="ECO:0000256" key="11">
    <source>
        <dbReference type="SAM" id="MobiDB-lite"/>
    </source>
</evidence>
<sequence>MDSDWVYRAEYSLSDRSFCKKCGNGIGKDVVRLAIMQQSRFHDGKDCLWHHVHCFFQKKHNVNVNEIWHFHNLRWKDQERIRQKAEGKIKGKKAADSSEESGETEEDDEEEQAKTKSKRGKRQGGSRKKKATKQTKTEAGMNEEMVALKEQNERIWAARDELAQLPAKAQKELLEANEQHVPVANKIMDRCVDMLLFGPTEKCDQCTRNGHLVISADGYHCIGSVNEWAKCDVKTQHPRRRVLLIPEKLLDKYSFL</sequence>
<dbReference type="Gene3D" id="1.10.20.130">
    <property type="match status" value="1"/>
</dbReference>
<evidence type="ECO:0000313" key="14">
    <source>
        <dbReference type="Proteomes" id="UP000186922"/>
    </source>
</evidence>
<evidence type="ECO:0000256" key="1">
    <source>
        <dbReference type="ARBA" id="ARBA00004123"/>
    </source>
</evidence>
<evidence type="ECO:0000256" key="6">
    <source>
        <dbReference type="ARBA" id="ARBA00022771"/>
    </source>
</evidence>
<dbReference type="Pfam" id="PF08063">
    <property type="entry name" value="Zn_ribbon_PADR1"/>
    <property type="match status" value="1"/>
</dbReference>
<dbReference type="OrthoDB" id="429950at2759"/>
<keyword evidence="14" id="KW-1185">Reference proteome</keyword>
<dbReference type="PANTHER" id="PTHR10459">
    <property type="entry name" value="DNA LIGASE"/>
    <property type="match status" value="1"/>
</dbReference>
<dbReference type="SUPFAM" id="SSF57716">
    <property type="entry name" value="Glucocorticoid receptor-like (DNA-binding domain)"/>
    <property type="match status" value="1"/>
</dbReference>
<feature type="region of interest" description="Disordered" evidence="11">
    <location>
        <begin position="85"/>
        <end position="142"/>
    </location>
</feature>
<dbReference type="GO" id="GO:0005730">
    <property type="term" value="C:nucleolus"/>
    <property type="evidence" value="ECO:0007669"/>
    <property type="project" value="TreeGrafter"/>
</dbReference>
<keyword evidence="4" id="KW-0808">Transferase</keyword>
<dbReference type="Pfam" id="PF00645">
    <property type="entry name" value="zf-PARP"/>
    <property type="match status" value="1"/>
</dbReference>
<feature type="compositionally biased region" description="Basic residues" evidence="11">
    <location>
        <begin position="115"/>
        <end position="133"/>
    </location>
</feature>
<dbReference type="AlphaFoldDB" id="A0A1D1V0U2"/>
<dbReference type="GO" id="GO:1990404">
    <property type="term" value="F:NAD+-protein mono-ADP-ribosyltransferase activity"/>
    <property type="evidence" value="ECO:0007669"/>
    <property type="project" value="TreeGrafter"/>
</dbReference>
<evidence type="ECO:0000256" key="8">
    <source>
        <dbReference type="ARBA" id="ARBA00023027"/>
    </source>
</evidence>
<dbReference type="GO" id="GO:0003677">
    <property type="term" value="F:DNA binding"/>
    <property type="evidence" value="ECO:0007669"/>
    <property type="project" value="InterPro"/>
</dbReference>
<dbReference type="InterPro" id="IPR049296">
    <property type="entry name" value="PARP1-like_PADR1_N"/>
</dbReference>
<dbReference type="Gene3D" id="2.20.25.630">
    <property type="match status" value="1"/>
</dbReference>